<dbReference type="STRING" id="1630135.DAD186_17230"/>
<keyword evidence="2" id="KW-0560">Oxidoreductase</keyword>
<name>A0A1B0ZK25_9MICO</name>
<dbReference type="NCBIfam" id="TIGR01374">
    <property type="entry name" value="soxD"/>
    <property type="match status" value="1"/>
</dbReference>
<dbReference type="Pfam" id="PF04267">
    <property type="entry name" value="SoxD"/>
    <property type="match status" value="1"/>
</dbReference>
<dbReference type="AlphaFoldDB" id="A0A1B0ZK25"/>
<dbReference type="EMBL" id="CP012117">
    <property type="protein sequence ID" value="ANP28273.1"/>
    <property type="molecule type" value="Genomic_DNA"/>
</dbReference>
<dbReference type="EC" id="1.5.3.1" evidence="2"/>
<reference evidence="2 3" key="1">
    <citation type="submission" date="2015-06" db="EMBL/GenBank/DDBJ databases">
        <title>Investigation of pathophysiology for high-risk pregnancy and development of treatment modality based on it.</title>
        <authorList>
            <person name="Kim B.-C."/>
            <person name="Lim S."/>
        </authorList>
    </citation>
    <scope>NUCLEOTIDE SEQUENCE [LARGE SCALE GENOMIC DNA]</scope>
    <source>
        <strain evidence="2 3">AD1-86</strain>
    </source>
</reference>
<dbReference type="RefSeq" id="WP_065248293.1">
    <property type="nucleotide sequence ID" value="NZ_CP012117.1"/>
</dbReference>
<dbReference type="InterPro" id="IPR038561">
    <property type="entry name" value="SoxD_sf"/>
</dbReference>
<protein>
    <submittedName>
        <fullName evidence="2">Sarcosine oxidase, delta subunit</fullName>
        <ecNumber evidence="2">1.5.3.1</ecNumber>
    </submittedName>
</protein>
<dbReference type="Proteomes" id="UP000092596">
    <property type="component" value="Chromosome"/>
</dbReference>
<feature type="region of interest" description="Disordered" evidence="1">
    <location>
        <begin position="86"/>
        <end position="105"/>
    </location>
</feature>
<sequence>MLLLTCPHCGDRDEIEFHYGGEAHVAYPEKTAELSDAEWAHYLFYRSNPKGEYAERWLHTGGCRKWFNALRDTATHEFLAFYPAGEKRPELHGGNEAAQTRGETK</sequence>
<dbReference type="PATRIC" id="fig|1630135.4.peg.1723"/>
<dbReference type="GO" id="GO:0046653">
    <property type="term" value="P:tetrahydrofolate metabolic process"/>
    <property type="evidence" value="ECO:0007669"/>
    <property type="project" value="InterPro"/>
</dbReference>
<dbReference type="Gene3D" id="3.30.2270.10">
    <property type="entry name" value="Folate-binding superfamily"/>
    <property type="match status" value="1"/>
</dbReference>
<accession>A0A1B0ZK25</accession>
<organism evidence="2 3">
    <name type="scientific">Dermabacter vaginalis</name>
    <dbReference type="NCBI Taxonomy" id="1630135"/>
    <lineage>
        <taxon>Bacteria</taxon>
        <taxon>Bacillati</taxon>
        <taxon>Actinomycetota</taxon>
        <taxon>Actinomycetes</taxon>
        <taxon>Micrococcales</taxon>
        <taxon>Dermabacteraceae</taxon>
        <taxon>Dermabacter</taxon>
    </lineage>
</organism>
<evidence type="ECO:0000256" key="1">
    <source>
        <dbReference type="SAM" id="MobiDB-lite"/>
    </source>
</evidence>
<dbReference type="KEGG" id="dva:DAD186_17230"/>
<dbReference type="GO" id="GO:0008115">
    <property type="term" value="F:sarcosine oxidase activity"/>
    <property type="evidence" value="ECO:0007669"/>
    <property type="project" value="UniProtKB-EC"/>
</dbReference>
<dbReference type="InterPro" id="IPR006279">
    <property type="entry name" value="SoxD"/>
</dbReference>
<proteinExistence type="predicted"/>
<evidence type="ECO:0000313" key="2">
    <source>
        <dbReference type="EMBL" id="ANP28273.1"/>
    </source>
</evidence>
<gene>
    <name evidence="2" type="ORF">DAD186_17230</name>
</gene>
<evidence type="ECO:0000313" key="3">
    <source>
        <dbReference type="Proteomes" id="UP000092596"/>
    </source>
</evidence>